<dbReference type="Pfam" id="PF25145">
    <property type="entry name" value="NfeD1b_N"/>
    <property type="match status" value="1"/>
</dbReference>
<dbReference type="InterPro" id="IPR056739">
    <property type="entry name" value="NfeD_membrane"/>
</dbReference>
<dbReference type="InterPro" id="IPR029045">
    <property type="entry name" value="ClpP/crotonase-like_dom_sf"/>
</dbReference>
<dbReference type="Gene3D" id="3.90.226.10">
    <property type="entry name" value="2-enoyl-CoA Hydratase, Chain A, domain 1"/>
    <property type="match status" value="1"/>
</dbReference>
<evidence type="ECO:0000256" key="4">
    <source>
        <dbReference type="ARBA" id="ARBA00023136"/>
    </source>
</evidence>
<evidence type="ECO:0000259" key="7">
    <source>
        <dbReference type="Pfam" id="PF24961"/>
    </source>
</evidence>
<dbReference type="RefSeq" id="WP_191702469.1">
    <property type="nucleotide sequence ID" value="NZ_JACSPW010000001.1"/>
</dbReference>
<keyword evidence="3 5" id="KW-1133">Transmembrane helix</keyword>
<feature type="transmembrane region" description="Helical" evidence="5">
    <location>
        <begin position="6"/>
        <end position="28"/>
    </location>
</feature>
<dbReference type="Pfam" id="PF24961">
    <property type="entry name" value="NfeD_membrane"/>
    <property type="match status" value="1"/>
</dbReference>
<keyword evidence="2 5" id="KW-0812">Transmembrane</keyword>
<evidence type="ECO:0000259" key="8">
    <source>
        <dbReference type="Pfam" id="PF25145"/>
    </source>
</evidence>
<name>A0ABR8XIU7_9BACL</name>
<dbReference type="Pfam" id="PF01957">
    <property type="entry name" value="NfeD"/>
    <property type="match status" value="1"/>
</dbReference>
<dbReference type="InterPro" id="IPR012340">
    <property type="entry name" value="NA-bd_OB-fold"/>
</dbReference>
<protein>
    <submittedName>
        <fullName evidence="9">Nodulation protein NfeD</fullName>
    </submittedName>
</protein>
<dbReference type="Proteomes" id="UP000600565">
    <property type="component" value="Unassembled WGS sequence"/>
</dbReference>
<evidence type="ECO:0000259" key="6">
    <source>
        <dbReference type="Pfam" id="PF01957"/>
    </source>
</evidence>
<dbReference type="CDD" id="cd07021">
    <property type="entry name" value="Clp_protease_NfeD_like"/>
    <property type="match status" value="1"/>
</dbReference>
<accession>A0ABR8XIU7</accession>
<feature type="domain" description="NfeD integral membrane" evidence="7">
    <location>
        <begin position="236"/>
        <end position="349"/>
    </location>
</feature>
<comment type="subcellular location">
    <subcellularLocation>
        <location evidence="1">Membrane</location>
        <topology evidence="1">Multi-pass membrane protein</topology>
    </subcellularLocation>
</comment>
<proteinExistence type="predicted"/>
<dbReference type="InterPro" id="IPR002810">
    <property type="entry name" value="NfeD-like_C"/>
</dbReference>
<evidence type="ECO:0000256" key="2">
    <source>
        <dbReference type="ARBA" id="ARBA00022692"/>
    </source>
</evidence>
<dbReference type="Gene3D" id="2.40.50.140">
    <property type="entry name" value="Nucleic acid-binding proteins"/>
    <property type="match status" value="1"/>
</dbReference>
<sequence>MKRTKIFSWIFLMVMSIVLVFPSLTAFANGKVYEISVNNEIEKGLVEHLKRGFNEAKSNNAEAIILNMHTPGGFVAAASEIGRLMDSTDIPIIAFINSDALSAGAYIALHADKIYMTPNATMGAAAVIDSAGNTAGEKAESDWLAKMTSAAENSGRDPKFAQAMVRNDFDLPELRAPKGKLLTLTAEDAEKVNYSEGTVASIDALLKTLQLEDSEVVKVEQTFAEKLARFITNPIIVPILLSIASIGLVVELYSPGFGLAGSMGLASLGMFFFGHLIAGFAGYETLIIFVIGLILVIAELFVPGGILGIIGGALIIGSLLFAGESFAHMAYSILIAMIIAGIGMVILMKFFGKKLHMFNRLVLRDATSTEEGYVSNTNRIELIGKVGQSITPLRPSGTVLVGQERLDVVTQGGYMDAGKTVEIVKVEGSRIVVREFIEKGGEGI</sequence>
<dbReference type="EMBL" id="JACSPW010000001">
    <property type="protein sequence ID" value="MBD8031852.1"/>
    <property type="molecule type" value="Genomic_DNA"/>
</dbReference>
<feature type="transmembrane region" description="Helical" evidence="5">
    <location>
        <begin position="270"/>
        <end position="298"/>
    </location>
</feature>
<feature type="transmembrane region" description="Helical" evidence="5">
    <location>
        <begin position="305"/>
        <end position="323"/>
    </location>
</feature>
<dbReference type="InterPro" id="IPR056738">
    <property type="entry name" value="NfeD1b_N"/>
</dbReference>
<dbReference type="PANTHER" id="PTHR33507">
    <property type="entry name" value="INNER MEMBRANE PROTEIN YBBJ"/>
    <property type="match status" value="1"/>
</dbReference>
<evidence type="ECO:0000313" key="10">
    <source>
        <dbReference type="Proteomes" id="UP000600565"/>
    </source>
</evidence>
<organism evidence="9 10">
    <name type="scientific">Solibacillus merdavium</name>
    <dbReference type="NCBI Taxonomy" id="2762218"/>
    <lineage>
        <taxon>Bacteria</taxon>
        <taxon>Bacillati</taxon>
        <taxon>Bacillota</taxon>
        <taxon>Bacilli</taxon>
        <taxon>Bacillales</taxon>
        <taxon>Caryophanaceae</taxon>
        <taxon>Solibacillus</taxon>
    </lineage>
</organism>
<evidence type="ECO:0000313" key="9">
    <source>
        <dbReference type="EMBL" id="MBD8031852.1"/>
    </source>
</evidence>
<feature type="domain" description="NfeD1b N-terminal" evidence="8">
    <location>
        <begin position="31"/>
        <end position="218"/>
    </location>
</feature>
<evidence type="ECO:0000256" key="3">
    <source>
        <dbReference type="ARBA" id="ARBA00022989"/>
    </source>
</evidence>
<reference evidence="9 10" key="1">
    <citation type="submission" date="2020-08" db="EMBL/GenBank/DDBJ databases">
        <title>A Genomic Blueprint of the Chicken Gut Microbiome.</title>
        <authorList>
            <person name="Gilroy R."/>
            <person name="Ravi A."/>
            <person name="Getino M."/>
            <person name="Pursley I."/>
            <person name="Horton D.L."/>
            <person name="Alikhan N.-F."/>
            <person name="Baker D."/>
            <person name="Gharbi K."/>
            <person name="Hall N."/>
            <person name="Watson M."/>
            <person name="Adriaenssens E.M."/>
            <person name="Foster-Nyarko E."/>
            <person name="Jarju S."/>
            <person name="Secka A."/>
            <person name="Antonio M."/>
            <person name="Oren A."/>
            <person name="Chaudhuri R."/>
            <person name="La Ragione R.M."/>
            <person name="Hildebrand F."/>
            <person name="Pallen M.J."/>
        </authorList>
    </citation>
    <scope>NUCLEOTIDE SEQUENCE [LARGE SCALE GENOMIC DNA]</scope>
    <source>
        <strain evidence="9 10">Sa1YVA6</strain>
    </source>
</reference>
<comment type="caution">
    <text evidence="9">The sequence shown here is derived from an EMBL/GenBank/DDBJ whole genome shotgun (WGS) entry which is preliminary data.</text>
</comment>
<feature type="transmembrane region" description="Helical" evidence="5">
    <location>
        <begin position="230"/>
        <end position="250"/>
    </location>
</feature>
<feature type="domain" description="NfeD-like C-terminal" evidence="6">
    <location>
        <begin position="381"/>
        <end position="434"/>
    </location>
</feature>
<dbReference type="SUPFAM" id="SSF52096">
    <property type="entry name" value="ClpP/crotonase"/>
    <property type="match status" value="1"/>
</dbReference>
<keyword evidence="4 5" id="KW-0472">Membrane</keyword>
<gene>
    <name evidence="9" type="ORF">H9632_02145</name>
</gene>
<dbReference type="PANTHER" id="PTHR33507:SF3">
    <property type="entry name" value="INNER MEMBRANE PROTEIN YBBJ"/>
    <property type="match status" value="1"/>
</dbReference>
<dbReference type="InterPro" id="IPR052165">
    <property type="entry name" value="Membrane_assoc_protease"/>
</dbReference>
<keyword evidence="10" id="KW-1185">Reference proteome</keyword>
<evidence type="ECO:0000256" key="1">
    <source>
        <dbReference type="ARBA" id="ARBA00004141"/>
    </source>
</evidence>
<feature type="transmembrane region" description="Helical" evidence="5">
    <location>
        <begin position="329"/>
        <end position="351"/>
    </location>
</feature>
<evidence type="ECO:0000256" key="5">
    <source>
        <dbReference type="SAM" id="Phobius"/>
    </source>
</evidence>